<dbReference type="PANTHER" id="PTHR11092">
    <property type="entry name" value="SUGAR NUCLEOTIDE EPIMERASE RELATED"/>
    <property type="match status" value="1"/>
</dbReference>
<evidence type="ECO:0000259" key="5">
    <source>
        <dbReference type="Pfam" id="PF08338"/>
    </source>
</evidence>
<dbReference type="OrthoDB" id="5287911at2"/>
<dbReference type="InterPro" id="IPR036291">
    <property type="entry name" value="NAD(P)-bd_dom_sf"/>
</dbReference>
<dbReference type="InterPro" id="IPR023393">
    <property type="entry name" value="START-like_dom_sf"/>
</dbReference>
<evidence type="ECO:0000313" key="6">
    <source>
        <dbReference type="EMBL" id="ASD63545.1"/>
    </source>
</evidence>
<dbReference type="EMBL" id="CP020946">
    <property type="protein sequence ID" value="ASD63545.1"/>
    <property type="molecule type" value="Genomic_DNA"/>
</dbReference>
<comment type="similarity">
    <text evidence="1">Belongs to the ribosome association toxin RatA family.</text>
</comment>
<feature type="domain" description="DUF1731" evidence="5">
    <location>
        <begin position="249"/>
        <end position="295"/>
    </location>
</feature>
<evidence type="ECO:0000256" key="1">
    <source>
        <dbReference type="ARBA" id="ARBA00008918"/>
    </source>
</evidence>
<dbReference type="Gene3D" id="3.40.50.720">
    <property type="entry name" value="NAD(P)-binding Rossmann-like Domain"/>
    <property type="match status" value="1"/>
</dbReference>
<dbReference type="Pfam" id="PF01370">
    <property type="entry name" value="Epimerase"/>
    <property type="match status" value="1"/>
</dbReference>
<sequence>MRILMTGATGLIGRELGKVLAEKGHDLYVVSRDQAKAREQLPFPCEIIEGDLNTNPLHDSRLAKVEVVFNLMGESIAGERWSEEKKKRIYQSRVMGTRHLVQSLPENLKCFISSSAMGIYGDQSDTPLTEDSSHGEDFLANVCKEWEAEAAKAPGRSVFVRTGIVLARQGGALDQMLFPFRSGVGGVLGDGKQWMSWIHLKDIVGLYLFALEHHDVEGALNAGAPHPVTNREFSETLVQSLGTRLGPAVPLFALNVLFGELAKSLVASARMVPEKAQRLGYKFHYENLLEALNEICLPFKMGEEIFVAEQFVPAPPEKLFPFFKDAHNLERITPPTLNFLIEKMSTPEIGQGTLIDYRLKIHGVPAKWKTEIDEWQPPFKFVDNQLKGPYRLWHHTHEFRPFCGGTLLVDRVRYRMPMGFLGWLVANRFVRKDVENIFAFRRKYIANMGTLPTKTD</sequence>
<evidence type="ECO:0000313" key="7">
    <source>
        <dbReference type="Proteomes" id="UP000197003"/>
    </source>
</evidence>
<dbReference type="AlphaFoldDB" id="A0A1Z3N7W3"/>
<dbReference type="Proteomes" id="UP000197003">
    <property type="component" value="Chromosome"/>
</dbReference>
<evidence type="ECO:0000256" key="2">
    <source>
        <dbReference type="ARBA" id="ARBA00009353"/>
    </source>
</evidence>
<protein>
    <submittedName>
        <fullName evidence="6">TIGR01777 family protein</fullName>
    </submittedName>
</protein>
<gene>
    <name evidence="6" type="ORF">B9G79_08150</name>
</gene>
<dbReference type="SUPFAM" id="SSF51735">
    <property type="entry name" value="NAD(P)-binding Rossmann-fold domains"/>
    <property type="match status" value="1"/>
</dbReference>
<comment type="similarity">
    <text evidence="2">Belongs to the NAD(P)-dependent epimerase/dehydratase family. SDR39U1 subfamily.</text>
</comment>
<dbReference type="Gene3D" id="3.30.530.20">
    <property type="match status" value="1"/>
</dbReference>
<proteinExistence type="inferred from homology"/>
<dbReference type="CDD" id="cd07820">
    <property type="entry name" value="SRPBCC_3"/>
    <property type="match status" value="1"/>
</dbReference>
<feature type="domain" description="Coenzyme Q-binding protein COQ10 START" evidence="4">
    <location>
        <begin position="312"/>
        <end position="432"/>
    </location>
</feature>
<accession>A0A1Z3N7W3</accession>
<name>A0A1Z3N7W3_BDEBC</name>
<dbReference type="InterPro" id="IPR001509">
    <property type="entry name" value="Epimerase_deHydtase"/>
</dbReference>
<dbReference type="InterPro" id="IPR005031">
    <property type="entry name" value="COQ10_START"/>
</dbReference>
<feature type="domain" description="NAD-dependent epimerase/dehydratase" evidence="3">
    <location>
        <begin position="3"/>
        <end position="222"/>
    </location>
</feature>
<dbReference type="InterPro" id="IPR010099">
    <property type="entry name" value="SDR39U1"/>
</dbReference>
<dbReference type="Pfam" id="PF03364">
    <property type="entry name" value="Polyketide_cyc"/>
    <property type="match status" value="1"/>
</dbReference>
<organism evidence="6 7">
    <name type="scientific">Bdellovibrio bacteriovorus</name>
    <dbReference type="NCBI Taxonomy" id="959"/>
    <lineage>
        <taxon>Bacteria</taxon>
        <taxon>Pseudomonadati</taxon>
        <taxon>Bdellovibrionota</taxon>
        <taxon>Bdellovibrionia</taxon>
        <taxon>Bdellovibrionales</taxon>
        <taxon>Pseudobdellovibrionaceae</taxon>
        <taxon>Bdellovibrio</taxon>
    </lineage>
</organism>
<dbReference type="InterPro" id="IPR013549">
    <property type="entry name" value="DUF1731"/>
</dbReference>
<dbReference type="SUPFAM" id="SSF55961">
    <property type="entry name" value="Bet v1-like"/>
    <property type="match status" value="1"/>
</dbReference>
<dbReference type="PANTHER" id="PTHR11092:SF0">
    <property type="entry name" value="EPIMERASE FAMILY PROTEIN SDR39U1"/>
    <property type="match status" value="1"/>
</dbReference>
<dbReference type="Pfam" id="PF08338">
    <property type="entry name" value="DUF1731"/>
    <property type="match status" value="1"/>
</dbReference>
<reference evidence="6 7" key="1">
    <citation type="submission" date="2017-04" db="EMBL/GenBank/DDBJ databases">
        <title>Whole genome sequence of Bdellovibrio bacteriovorus strain SSB218315.</title>
        <authorList>
            <person name="Oyedara O."/>
            <person name="Rodriguez-Perez M.A."/>
        </authorList>
    </citation>
    <scope>NUCLEOTIDE SEQUENCE [LARGE SCALE GENOMIC DNA]</scope>
    <source>
        <strain evidence="6 7">SSB218315</strain>
    </source>
</reference>
<dbReference type="RefSeq" id="WP_088565080.1">
    <property type="nucleotide sequence ID" value="NZ_CP020946.1"/>
</dbReference>
<dbReference type="NCBIfam" id="TIGR01777">
    <property type="entry name" value="yfcH"/>
    <property type="match status" value="1"/>
</dbReference>
<evidence type="ECO:0000259" key="4">
    <source>
        <dbReference type="Pfam" id="PF03364"/>
    </source>
</evidence>
<evidence type="ECO:0000259" key="3">
    <source>
        <dbReference type="Pfam" id="PF01370"/>
    </source>
</evidence>